<evidence type="ECO:0000256" key="3">
    <source>
        <dbReference type="SAM" id="Phobius"/>
    </source>
</evidence>
<feature type="disulfide bond" evidence="1">
    <location>
        <begin position="43"/>
        <end position="58"/>
    </location>
</feature>
<dbReference type="GeneID" id="112144598"/>
<evidence type="ECO:0000259" key="5">
    <source>
        <dbReference type="PROSITE" id="PS50050"/>
    </source>
</evidence>
<sequence>MLLCTPFILFLILNGVLADSNDSSCPPGHRVVLENKKRSCEPCKDGFFQPEKTQSGMCKPCLNCDTVSGSFVLEKCTNLRNAKCGCREGFHRVPLDFSICRCGKGFGLTKNGDVAMCSKCPPGYFNKDYDKPCQKMTDCKDKRVKVPGSTTSDVICKEKSHPPVASTSASTKAAPLTLVNPHQEQKVTQKPLITTTTPQPNEPKGKPPPNTSSESHFGLGLLMIGIAGLLLLTAVTCKLHFTPFWKKKRTPHMEEDTFCKPVKESGDGIHSSLHLNPQP</sequence>
<feature type="compositionally biased region" description="Basic and acidic residues" evidence="2">
    <location>
        <begin position="258"/>
        <end position="267"/>
    </location>
</feature>
<reference evidence="6" key="1">
    <citation type="submission" date="2025-05" db="UniProtKB">
        <authorList>
            <consortium name="Ensembl"/>
        </authorList>
    </citation>
    <scope>IDENTIFICATION</scope>
</reference>
<evidence type="ECO:0000313" key="7">
    <source>
        <dbReference type="Proteomes" id="UP000261560"/>
    </source>
</evidence>
<dbReference type="KEGG" id="oml:112144598"/>
<name>A0A3B3B655_ORYME</name>
<dbReference type="GeneTree" id="ENSGT00730000113394"/>
<dbReference type="Proteomes" id="UP000261560">
    <property type="component" value="Unplaced"/>
</dbReference>
<feature type="region of interest" description="Disordered" evidence="2">
    <location>
        <begin position="258"/>
        <end position="279"/>
    </location>
</feature>
<feature type="chain" id="PRO_5044588480" evidence="4">
    <location>
        <begin position="19"/>
        <end position="279"/>
    </location>
</feature>
<proteinExistence type="predicted"/>
<dbReference type="PANTHER" id="PTHR47139">
    <property type="entry name" value="TUMOR NECROSIS FACTOR RECEPTOR SUPERFAMILY MEMBER 9"/>
    <property type="match status" value="1"/>
</dbReference>
<feature type="region of interest" description="Disordered" evidence="2">
    <location>
        <begin position="161"/>
        <end position="214"/>
    </location>
</feature>
<keyword evidence="7" id="KW-1185">Reference proteome</keyword>
<organism evidence="6 7">
    <name type="scientific">Oryzias melastigma</name>
    <name type="common">Marine medaka</name>
    <dbReference type="NCBI Taxonomy" id="30732"/>
    <lineage>
        <taxon>Eukaryota</taxon>
        <taxon>Metazoa</taxon>
        <taxon>Chordata</taxon>
        <taxon>Craniata</taxon>
        <taxon>Vertebrata</taxon>
        <taxon>Euteleostomi</taxon>
        <taxon>Actinopterygii</taxon>
        <taxon>Neopterygii</taxon>
        <taxon>Teleostei</taxon>
        <taxon>Neoteleostei</taxon>
        <taxon>Acanthomorphata</taxon>
        <taxon>Ovalentaria</taxon>
        <taxon>Atherinomorphae</taxon>
        <taxon>Beloniformes</taxon>
        <taxon>Adrianichthyidae</taxon>
        <taxon>Oryziinae</taxon>
        <taxon>Oryzias</taxon>
    </lineage>
</organism>
<comment type="caution">
    <text evidence="1">Lacks conserved residue(s) required for the propagation of feature annotation.</text>
</comment>
<keyword evidence="1" id="KW-1015">Disulfide bond</keyword>
<dbReference type="GO" id="GO:0042127">
    <property type="term" value="P:regulation of cell population proliferation"/>
    <property type="evidence" value="ECO:0007669"/>
    <property type="project" value="TreeGrafter"/>
</dbReference>
<dbReference type="Pfam" id="PF00020">
    <property type="entry name" value="TNFR_c6"/>
    <property type="match status" value="1"/>
</dbReference>
<feature type="transmembrane region" description="Helical" evidence="3">
    <location>
        <begin position="217"/>
        <end position="241"/>
    </location>
</feature>
<evidence type="ECO:0000313" key="6">
    <source>
        <dbReference type="Ensembl" id="ENSOMEP00000001066.1"/>
    </source>
</evidence>
<evidence type="ECO:0000256" key="4">
    <source>
        <dbReference type="SAM" id="SignalP"/>
    </source>
</evidence>
<dbReference type="Ensembl" id="ENSOMET00000014809.1">
    <property type="protein sequence ID" value="ENSOMEP00000001066.1"/>
    <property type="gene ID" value="ENSOMEG00000001947.1"/>
</dbReference>
<keyword evidence="3" id="KW-0472">Membrane</keyword>
<dbReference type="PANTHER" id="PTHR47139:SF3">
    <property type="entry name" value="SI:CH73-361P23.3"/>
    <property type="match status" value="1"/>
</dbReference>
<dbReference type="SMART" id="SM00208">
    <property type="entry name" value="TNFR"/>
    <property type="match status" value="2"/>
</dbReference>
<dbReference type="PaxDb" id="30732-ENSOMEP00000001066"/>
<dbReference type="OrthoDB" id="9932129at2759"/>
<dbReference type="OMA" id="MVSRCSR"/>
<accession>A0A3B3B655</accession>
<dbReference type="SUPFAM" id="SSF57586">
    <property type="entry name" value="TNF receptor-like"/>
    <property type="match status" value="2"/>
</dbReference>
<evidence type="ECO:0000256" key="2">
    <source>
        <dbReference type="SAM" id="MobiDB-lite"/>
    </source>
</evidence>
<dbReference type="PROSITE" id="PS50050">
    <property type="entry name" value="TNFR_NGFR_2"/>
    <property type="match status" value="1"/>
</dbReference>
<dbReference type="InterPro" id="IPR001368">
    <property type="entry name" value="TNFR/NGFR_Cys_rich_reg"/>
</dbReference>
<keyword evidence="3" id="KW-0812">Transmembrane</keyword>
<dbReference type="AlphaFoldDB" id="A0A3B3B655"/>
<keyword evidence="4" id="KW-0732">Signal</keyword>
<keyword evidence="3" id="KW-1133">Transmembrane helix</keyword>
<feature type="repeat" description="TNFR-Cys" evidence="1">
    <location>
        <begin position="42"/>
        <end position="84"/>
    </location>
</feature>
<protein>
    <submittedName>
        <fullName evidence="6">Tumor necrosis factor receptor superfamily member 4-like</fullName>
    </submittedName>
</protein>
<dbReference type="GO" id="GO:0038023">
    <property type="term" value="F:signaling receptor activity"/>
    <property type="evidence" value="ECO:0007669"/>
    <property type="project" value="TreeGrafter"/>
</dbReference>
<dbReference type="Ensembl" id="ENSOMET00000014819.1">
    <property type="protein sequence ID" value="ENSOMEP00000022407.1"/>
    <property type="gene ID" value="ENSOMEG00000001947.1"/>
</dbReference>
<evidence type="ECO:0000256" key="1">
    <source>
        <dbReference type="PROSITE-ProRule" id="PRU00206"/>
    </source>
</evidence>
<feature type="compositionally biased region" description="Polar residues" evidence="2">
    <location>
        <begin position="180"/>
        <end position="197"/>
    </location>
</feature>
<feature type="domain" description="TNFR-Cys" evidence="5">
    <location>
        <begin position="42"/>
        <end position="84"/>
    </location>
</feature>
<dbReference type="Gene3D" id="2.10.50.10">
    <property type="entry name" value="Tumor Necrosis Factor Receptor, subunit A, domain 2"/>
    <property type="match status" value="2"/>
</dbReference>
<dbReference type="RefSeq" id="XP_024124954.1">
    <property type="nucleotide sequence ID" value="XM_024269186.2"/>
</dbReference>
<feature type="signal peptide" evidence="4">
    <location>
        <begin position="1"/>
        <end position="18"/>
    </location>
</feature>